<dbReference type="InterPro" id="IPR036388">
    <property type="entry name" value="WH-like_DNA-bd_sf"/>
</dbReference>
<dbReference type="PANTHER" id="PTHR24567">
    <property type="entry name" value="CRP FAMILY TRANSCRIPTIONAL REGULATORY PROTEIN"/>
    <property type="match status" value="1"/>
</dbReference>
<feature type="domain" description="HTH crp-type" evidence="5">
    <location>
        <begin position="158"/>
        <end position="231"/>
    </location>
</feature>
<dbReference type="InterPro" id="IPR012318">
    <property type="entry name" value="HTH_CRP"/>
</dbReference>
<dbReference type="AlphaFoldDB" id="A0A328FGM5"/>
<dbReference type="GO" id="GO:0005829">
    <property type="term" value="C:cytosol"/>
    <property type="evidence" value="ECO:0007669"/>
    <property type="project" value="TreeGrafter"/>
</dbReference>
<dbReference type="OrthoDB" id="3525895at2"/>
<dbReference type="EMBL" id="QLNI01000012">
    <property type="protein sequence ID" value="RAM02622.1"/>
    <property type="molecule type" value="Genomic_DNA"/>
</dbReference>
<dbReference type="Gene3D" id="1.10.10.10">
    <property type="entry name" value="Winged helix-like DNA-binding domain superfamily/Winged helix DNA-binding domain"/>
    <property type="match status" value="1"/>
</dbReference>
<dbReference type="GO" id="GO:0003677">
    <property type="term" value="F:DNA binding"/>
    <property type="evidence" value="ECO:0007669"/>
    <property type="project" value="UniProtKB-KW"/>
</dbReference>
<proteinExistence type="predicted"/>
<keyword evidence="9" id="KW-1185">Reference proteome</keyword>
<gene>
    <name evidence="7" type="ORF">DO021_07210</name>
    <name evidence="6" type="ORF">EYB58_03215</name>
</gene>
<dbReference type="InterPro" id="IPR014710">
    <property type="entry name" value="RmlC-like_jellyroll"/>
</dbReference>
<dbReference type="SUPFAM" id="SSF46785">
    <property type="entry name" value="Winged helix' DNA-binding domain"/>
    <property type="match status" value="1"/>
</dbReference>
<dbReference type="SMART" id="SM00419">
    <property type="entry name" value="HTH_CRP"/>
    <property type="match status" value="1"/>
</dbReference>
<dbReference type="Pfam" id="PF00027">
    <property type="entry name" value="cNMP_binding"/>
    <property type="match status" value="1"/>
</dbReference>
<evidence type="ECO:0000313" key="9">
    <source>
        <dbReference type="Proteomes" id="UP000293902"/>
    </source>
</evidence>
<reference evidence="6 9" key="2">
    <citation type="submission" date="2019-02" db="EMBL/GenBank/DDBJ databases">
        <title>Complete genome sequence of Desulfobacter hydrogenophilus AcRS1.</title>
        <authorList>
            <person name="Marietou A."/>
            <person name="Lund M.B."/>
            <person name="Marshall I.P.G."/>
            <person name="Schreiber L."/>
            <person name="Jorgensen B."/>
        </authorList>
    </citation>
    <scope>NUCLEOTIDE SEQUENCE [LARGE SCALE GENOMIC DNA]</scope>
    <source>
        <strain evidence="6 9">AcRS1</strain>
    </source>
</reference>
<dbReference type="Proteomes" id="UP000293902">
    <property type="component" value="Chromosome"/>
</dbReference>
<dbReference type="PROSITE" id="PS50042">
    <property type="entry name" value="CNMP_BINDING_3"/>
    <property type="match status" value="1"/>
</dbReference>
<name>A0A328FGM5_9BACT</name>
<sequence>MCRLILPSTKEKALQLKKEPDPHFFKTLLSHNYRDVLKYGINKRISPKGYLFHEGEPATRCYLVVEGCLKLSKLNVRGREVILRYISSGEMTATPIVLKGGVYPVTAQAIKETEVISWDRNGFFEIVQKCPEMSLDLITLLFERLEALQQRYMELCSEQAPLRIAKFMISLMTNTGRKKGNGVYIDIPLSRQNIADHIGASMFTVSRILSDWEKSGWLKSSRQSVTITDPKALEAFVNNN</sequence>
<dbReference type="PRINTS" id="PR00034">
    <property type="entry name" value="HTHCRP"/>
</dbReference>
<evidence type="ECO:0000313" key="7">
    <source>
        <dbReference type="EMBL" id="RAM02622.1"/>
    </source>
</evidence>
<reference evidence="7 8" key="1">
    <citation type="submission" date="2018-06" db="EMBL/GenBank/DDBJ databases">
        <title>Complete Genome Sequence of Desulfobacter hydrogenophilus (DSM3380).</title>
        <authorList>
            <person name="Marietou A."/>
            <person name="Schreiber L."/>
            <person name="Marshall I."/>
            <person name="Jorgensen B."/>
        </authorList>
    </citation>
    <scope>NUCLEOTIDE SEQUENCE [LARGE SCALE GENOMIC DNA]</scope>
    <source>
        <strain evidence="7 8">DSM 3380</strain>
    </source>
</reference>
<keyword evidence="3" id="KW-0804">Transcription</keyword>
<protein>
    <submittedName>
        <fullName evidence="7">Crp/Fnr family transcriptional regulator</fullName>
    </submittedName>
</protein>
<dbReference type="SMART" id="SM00100">
    <property type="entry name" value="cNMP"/>
    <property type="match status" value="1"/>
</dbReference>
<dbReference type="InterPro" id="IPR050397">
    <property type="entry name" value="Env_Response_Regulators"/>
</dbReference>
<keyword evidence="1" id="KW-0805">Transcription regulation</keyword>
<dbReference type="InterPro" id="IPR018490">
    <property type="entry name" value="cNMP-bd_dom_sf"/>
</dbReference>
<evidence type="ECO:0000259" key="5">
    <source>
        <dbReference type="PROSITE" id="PS51063"/>
    </source>
</evidence>
<dbReference type="PANTHER" id="PTHR24567:SF28">
    <property type="entry name" value="LISTERIOLYSIN REGULATORY PROTEIN"/>
    <property type="match status" value="1"/>
</dbReference>
<dbReference type="InterPro" id="IPR000595">
    <property type="entry name" value="cNMP-bd_dom"/>
</dbReference>
<organism evidence="7 8">
    <name type="scientific">Desulfobacter hydrogenophilus</name>
    <dbReference type="NCBI Taxonomy" id="2291"/>
    <lineage>
        <taxon>Bacteria</taxon>
        <taxon>Pseudomonadati</taxon>
        <taxon>Thermodesulfobacteriota</taxon>
        <taxon>Desulfobacteria</taxon>
        <taxon>Desulfobacterales</taxon>
        <taxon>Desulfobacteraceae</taxon>
        <taxon>Desulfobacter</taxon>
    </lineage>
</organism>
<evidence type="ECO:0000259" key="4">
    <source>
        <dbReference type="PROSITE" id="PS50042"/>
    </source>
</evidence>
<dbReference type="SUPFAM" id="SSF51206">
    <property type="entry name" value="cAMP-binding domain-like"/>
    <property type="match status" value="1"/>
</dbReference>
<feature type="domain" description="Cyclic nucleotide-binding" evidence="4">
    <location>
        <begin position="24"/>
        <end position="144"/>
    </location>
</feature>
<dbReference type="PROSITE" id="PS51063">
    <property type="entry name" value="HTH_CRP_2"/>
    <property type="match status" value="1"/>
</dbReference>
<accession>A0A328FGM5</accession>
<dbReference type="Gene3D" id="2.60.120.10">
    <property type="entry name" value="Jelly Rolls"/>
    <property type="match status" value="1"/>
</dbReference>
<dbReference type="GO" id="GO:0003700">
    <property type="term" value="F:DNA-binding transcription factor activity"/>
    <property type="evidence" value="ECO:0007669"/>
    <property type="project" value="TreeGrafter"/>
</dbReference>
<evidence type="ECO:0000256" key="3">
    <source>
        <dbReference type="ARBA" id="ARBA00023163"/>
    </source>
</evidence>
<dbReference type="EMBL" id="CP036313">
    <property type="protein sequence ID" value="QBH12019.1"/>
    <property type="molecule type" value="Genomic_DNA"/>
</dbReference>
<dbReference type="InterPro" id="IPR036390">
    <property type="entry name" value="WH_DNA-bd_sf"/>
</dbReference>
<evidence type="ECO:0000256" key="1">
    <source>
        <dbReference type="ARBA" id="ARBA00023015"/>
    </source>
</evidence>
<dbReference type="Proteomes" id="UP000248798">
    <property type="component" value="Unassembled WGS sequence"/>
</dbReference>
<dbReference type="Pfam" id="PF13545">
    <property type="entry name" value="HTH_Crp_2"/>
    <property type="match status" value="1"/>
</dbReference>
<dbReference type="CDD" id="cd00038">
    <property type="entry name" value="CAP_ED"/>
    <property type="match status" value="1"/>
</dbReference>
<evidence type="ECO:0000313" key="6">
    <source>
        <dbReference type="EMBL" id="QBH12019.1"/>
    </source>
</evidence>
<keyword evidence="2" id="KW-0238">DNA-binding</keyword>
<evidence type="ECO:0000313" key="8">
    <source>
        <dbReference type="Proteomes" id="UP000248798"/>
    </source>
</evidence>
<evidence type="ECO:0000256" key="2">
    <source>
        <dbReference type="ARBA" id="ARBA00023125"/>
    </source>
</evidence>